<dbReference type="EMBL" id="RJUF01000032">
    <property type="protein sequence ID" value="MCP9763595.1"/>
    <property type="molecule type" value="Genomic_DNA"/>
</dbReference>
<accession>A0AAE3H3C9</accession>
<dbReference type="InterPro" id="IPR016047">
    <property type="entry name" value="M23ase_b-sheet_dom"/>
</dbReference>
<dbReference type="Gene3D" id="2.70.70.10">
    <property type="entry name" value="Glucose Permease (Domain IIA)"/>
    <property type="match status" value="1"/>
</dbReference>
<keyword evidence="4" id="KW-1185">Reference proteome</keyword>
<dbReference type="InterPro" id="IPR011055">
    <property type="entry name" value="Dup_hybrid_motif"/>
</dbReference>
<evidence type="ECO:0000313" key="3">
    <source>
        <dbReference type="EMBL" id="MCP9763595.1"/>
    </source>
</evidence>
<evidence type="ECO:0000259" key="2">
    <source>
        <dbReference type="Pfam" id="PF01551"/>
    </source>
</evidence>
<proteinExistence type="predicted"/>
<keyword evidence="1" id="KW-0732">Signal</keyword>
<dbReference type="PANTHER" id="PTHR21666:SF285">
    <property type="entry name" value="M23 FAMILY METALLOPEPTIDASE"/>
    <property type="match status" value="1"/>
</dbReference>
<dbReference type="AlphaFoldDB" id="A0AAE3H3C9"/>
<dbReference type="PANTHER" id="PTHR21666">
    <property type="entry name" value="PEPTIDASE-RELATED"/>
    <property type="match status" value="1"/>
</dbReference>
<dbReference type="Proteomes" id="UP001204144">
    <property type="component" value="Unassembled WGS sequence"/>
</dbReference>
<evidence type="ECO:0000313" key="4">
    <source>
        <dbReference type="Proteomes" id="UP001204144"/>
    </source>
</evidence>
<dbReference type="GO" id="GO:0004222">
    <property type="term" value="F:metalloendopeptidase activity"/>
    <property type="evidence" value="ECO:0007669"/>
    <property type="project" value="TreeGrafter"/>
</dbReference>
<dbReference type="Pfam" id="PF01551">
    <property type="entry name" value="Peptidase_M23"/>
    <property type="match status" value="2"/>
</dbReference>
<feature type="signal peptide" evidence="1">
    <location>
        <begin position="1"/>
        <end position="19"/>
    </location>
</feature>
<organism evidence="3 4">
    <name type="scientific">Lacihabitans soyangensis</name>
    <dbReference type="NCBI Taxonomy" id="869394"/>
    <lineage>
        <taxon>Bacteria</taxon>
        <taxon>Pseudomonadati</taxon>
        <taxon>Bacteroidota</taxon>
        <taxon>Cytophagia</taxon>
        <taxon>Cytophagales</taxon>
        <taxon>Leadbetterellaceae</taxon>
        <taxon>Lacihabitans</taxon>
    </lineage>
</organism>
<dbReference type="RefSeq" id="WP_255037373.1">
    <property type="nucleotide sequence ID" value="NZ_RJUF01000032.1"/>
</dbReference>
<dbReference type="InterPro" id="IPR050570">
    <property type="entry name" value="Cell_wall_metabolism_enzyme"/>
</dbReference>
<gene>
    <name evidence="3" type="ORF">EGI31_11565</name>
</gene>
<sequence>MKFLKLISFLIFVNFSLSAQQKFPQGYFIMPIAPGQITSLSGCFGDIRTNHFHAGLDVRTGGVEGKNVHAAAEGYISRIKIQNGGYGNALYVTHPNGLTTLYAHLKVLNDTLQKYLVSQQYQQKTWEIDITLNPNQFLVKKGDIIALSGNTGGSAGPHLHFEIRDAEENVLDPSQFGFAELRDNVSPVIQQISLKCMSADARINGKFGIFNFSVIKGKDGLYRIPQKITAKGTLGLEVLTYDRANNSPFRQGVNQINLVVNDKPVYNFRLDKMAFHNKLDMNIHANYEKMNKTGQKIHKCYVEEGNTFDFYKTNELAGKFKIENDTNLVELRVNDAFANTVFAEFQIIKEKTNNAVIASSAKVKTDVLDNFLKIEVQDPSNEFNGLQLQTGNSMTQVPFDEILGQTKIKILDLKLGFPESVTLNGTPVTLPVNTALKKAFPNLNKENLKADFKDVLYDDTFLNITVNDTELNLHEDIVPLKGYADVVWTKNSLPAYPDKYKAYLKAGKMKFLGGEWQGTKLSFKTREFGKIQTLYDLDPPIISPKSLTKESLKFRISDALSGIKTIECFVNDEWTLMNFENKNGMIWSEKLDSSKPFLGKIVLKITDNCDNVGTFETEITEK</sequence>
<comment type="caution">
    <text evidence="3">The sequence shown here is derived from an EMBL/GenBank/DDBJ whole genome shotgun (WGS) entry which is preliminary data.</text>
</comment>
<name>A0AAE3H3C9_9BACT</name>
<feature type="chain" id="PRO_5042060524" evidence="1">
    <location>
        <begin position="20"/>
        <end position="622"/>
    </location>
</feature>
<evidence type="ECO:0000256" key="1">
    <source>
        <dbReference type="SAM" id="SignalP"/>
    </source>
</evidence>
<reference evidence="3 4" key="1">
    <citation type="submission" date="2018-11" db="EMBL/GenBank/DDBJ databases">
        <title>Novel bacteria species description.</title>
        <authorList>
            <person name="Han J.-H."/>
        </authorList>
    </citation>
    <scope>NUCLEOTIDE SEQUENCE [LARGE SCALE GENOMIC DNA]</scope>
    <source>
        <strain evidence="3 4">KCTC23259</strain>
    </source>
</reference>
<dbReference type="CDD" id="cd12797">
    <property type="entry name" value="M23_peptidase"/>
    <property type="match status" value="1"/>
</dbReference>
<feature type="domain" description="M23ase beta-sheet core" evidence="2">
    <location>
        <begin position="139"/>
        <end position="169"/>
    </location>
</feature>
<feature type="domain" description="M23ase beta-sheet core" evidence="2">
    <location>
        <begin position="52"/>
        <end position="108"/>
    </location>
</feature>
<protein>
    <submittedName>
        <fullName evidence="3">M23 family metallopeptidase</fullName>
    </submittedName>
</protein>
<dbReference type="SUPFAM" id="SSF51261">
    <property type="entry name" value="Duplicated hybrid motif"/>
    <property type="match status" value="1"/>
</dbReference>